<feature type="transmembrane region" description="Helical" evidence="15">
    <location>
        <begin position="293"/>
        <end position="314"/>
    </location>
</feature>
<dbReference type="OrthoDB" id="2496787at2759"/>
<evidence type="ECO:0000256" key="12">
    <source>
        <dbReference type="ARBA" id="ARBA00023288"/>
    </source>
</evidence>
<feature type="transmembrane region" description="Helical" evidence="15">
    <location>
        <begin position="212"/>
        <end position="234"/>
    </location>
</feature>
<keyword evidence="19" id="KW-1185">Reference proteome</keyword>
<feature type="chain" id="PRO_5012101517" description="CFEM domain-containing protein" evidence="16">
    <location>
        <begin position="21"/>
        <end position="416"/>
    </location>
</feature>
<dbReference type="GeneID" id="63775721"/>
<dbReference type="RefSeq" id="XP_040720470.1">
    <property type="nucleotide sequence ID" value="XM_040859509.1"/>
</dbReference>
<comment type="similarity">
    <text evidence="4">Belongs to the RBT5 family.</text>
</comment>
<dbReference type="Pfam" id="PF05730">
    <property type="entry name" value="CFEM"/>
    <property type="match status" value="1"/>
</dbReference>
<keyword evidence="6" id="KW-0336">GPI-anchor</keyword>
<evidence type="ECO:0000256" key="2">
    <source>
        <dbReference type="ARBA" id="ARBA00004589"/>
    </source>
</evidence>
<comment type="similarity">
    <text evidence="13">Belongs to the SAT4 family.</text>
</comment>
<evidence type="ECO:0000256" key="8">
    <source>
        <dbReference type="ARBA" id="ARBA00022729"/>
    </source>
</evidence>
<dbReference type="InParanoid" id="A0A1Y2EG17"/>
<keyword evidence="14" id="KW-0408">Iron</keyword>
<evidence type="ECO:0000313" key="18">
    <source>
        <dbReference type="EMBL" id="ORY70520.1"/>
    </source>
</evidence>
<feature type="transmembrane region" description="Helical" evidence="15">
    <location>
        <begin position="254"/>
        <end position="273"/>
    </location>
</feature>
<evidence type="ECO:0000256" key="4">
    <source>
        <dbReference type="ARBA" id="ARBA00010031"/>
    </source>
</evidence>
<feature type="domain" description="CFEM" evidence="17">
    <location>
        <begin position="6"/>
        <end position="114"/>
    </location>
</feature>
<keyword evidence="6" id="KW-0325">Glycoprotein</keyword>
<feature type="transmembrane region" description="Helical" evidence="15">
    <location>
        <begin position="334"/>
        <end position="356"/>
    </location>
</feature>
<evidence type="ECO:0000259" key="17">
    <source>
        <dbReference type="PROSITE" id="PS52012"/>
    </source>
</evidence>
<dbReference type="Pfam" id="PF20684">
    <property type="entry name" value="Fung_rhodopsin"/>
    <property type="match status" value="1"/>
</dbReference>
<sequence>MRTSFFSFVLIPTFSVLGAAYSLTDALGDLPSCAVTCLVKAAGESTCATVDTACQCASEKYVATAEACVLTSCTVRESLVAKNVTQTLCGAPIRDKRVEYNVVSCTLISIAAVVVLFRLGYKKFFTSNDLGLDDWLILLTLISCIPSSALNVAMANYGLGKDIWTLTPDMITSFAKLFYIIAILYFSEVFLLKLSMLFFYLRIFPGARLQRVIWGTIIFDVLFGISFVLAATFQCTPISYNWTNWSGDGEGKCVNINAIAWANAAISIALDLWMLALPLSQLPSLDLHWKKKVGVGIMFCVGTFVTVVSVIRLTSIVEFRGSSNLTWDYWSVSLWSTVEIAVGIICACMPSIRLVLVRISPKIFDGNKARHISRFYPRKSQGGTRSDDRSKNRSSACLRYYTRSRRSGLHDESFAQ</sequence>
<accession>A0A1Y2EG17</accession>
<feature type="transmembrane region" description="Helical" evidence="15">
    <location>
        <begin position="100"/>
        <end position="121"/>
    </location>
</feature>
<evidence type="ECO:0000256" key="11">
    <source>
        <dbReference type="ARBA" id="ARBA00023157"/>
    </source>
</evidence>
<dbReference type="PROSITE" id="PS52012">
    <property type="entry name" value="CFEM"/>
    <property type="match status" value="1"/>
</dbReference>
<feature type="disulfide bond" evidence="14">
    <location>
        <begin position="33"/>
        <end position="73"/>
    </location>
</feature>
<evidence type="ECO:0000256" key="3">
    <source>
        <dbReference type="ARBA" id="ARBA00004613"/>
    </source>
</evidence>
<dbReference type="PANTHER" id="PTHR33048">
    <property type="entry name" value="PTH11-LIKE INTEGRAL MEMBRANE PROTEIN (AFU_ORTHOLOGUE AFUA_5G11245)"/>
    <property type="match status" value="1"/>
</dbReference>
<keyword evidence="10 15" id="KW-0472">Membrane</keyword>
<evidence type="ECO:0000256" key="13">
    <source>
        <dbReference type="ARBA" id="ARBA00038359"/>
    </source>
</evidence>
<name>A0A1Y2EG17_9PEZI</name>
<dbReference type="GO" id="GO:0005576">
    <property type="term" value="C:extracellular region"/>
    <property type="evidence" value="ECO:0007669"/>
    <property type="project" value="UniProtKB-SubCell"/>
</dbReference>
<reference evidence="18 19" key="1">
    <citation type="submission" date="2016-07" db="EMBL/GenBank/DDBJ databases">
        <title>Pervasive Adenine N6-methylation of Active Genes in Fungi.</title>
        <authorList>
            <consortium name="DOE Joint Genome Institute"/>
            <person name="Mondo S.J."/>
            <person name="Dannebaum R.O."/>
            <person name="Kuo R.C."/>
            <person name="Labutti K."/>
            <person name="Haridas S."/>
            <person name="Kuo A."/>
            <person name="Salamov A."/>
            <person name="Ahrendt S.R."/>
            <person name="Lipzen A."/>
            <person name="Sullivan W."/>
            <person name="Andreopoulos W.B."/>
            <person name="Clum A."/>
            <person name="Lindquist E."/>
            <person name="Daum C."/>
            <person name="Ramamoorthy G.K."/>
            <person name="Gryganskyi A."/>
            <person name="Culley D."/>
            <person name="Magnuson J.K."/>
            <person name="James T.Y."/>
            <person name="O'Malley M.A."/>
            <person name="Stajich J.E."/>
            <person name="Spatafora J.W."/>
            <person name="Visel A."/>
            <person name="Grigoriev I.V."/>
        </authorList>
    </citation>
    <scope>NUCLEOTIDE SEQUENCE [LARGE SCALE GENOMIC DNA]</scope>
    <source>
        <strain evidence="18 19">CBS 129021</strain>
    </source>
</reference>
<dbReference type="SMART" id="SM00747">
    <property type="entry name" value="CFEM"/>
    <property type="match status" value="1"/>
</dbReference>
<organism evidence="18 19">
    <name type="scientific">Pseudomassariella vexata</name>
    <dbReference type="NCBI Taxonomy" id="1141098"/>
    <lineage>
        <taxon>Eukaryota</taxon>
        <taxon>Fungi</taxon>
        <taxon>Dikarya</taxon>
        <taxon>Ascomycota</taxon>
        <taxon>Pezizomycotina</taxon>
        <taxon>Sordariomycetes</taxon>
        <taxon>Xylariomycetidae</taxon>
        <taxon>Amphisphaeriales</taxon>
        <taxon>Pseudomassariaceae</taxon>
        <taxon>Pseudomassariella</taxon>
    </lineage>
</organism>
<feature type="transmembrane region" description="Helical" evidence="15">
    <location>
        <begin position="133"/>
        <end position="157"/>
    </location>
</feature>
<evidence type="ECO:0000256" key="10">
    <source>
        <dbReference type="ARBA" id="ARBA00023136"/>
    </source>
</evidence>
<dbReference type="EMBL" id="MCFJ01000002">
    <property type="protein sequence ID" value="ORY70520.1"/>
    <property type="molecule type" value="Genomic_DNA"/>
</dbReference>
<evidence type="ECO:0000256" key="9">
    <source>
        <dbReference type="ARBA" id="ARBA00022989"/>
    </source>
</evidence>
<protein>
    <recommendedName>
        <fullName evidence="17">CFEM domain-containing protein</fullName>
    </recommendedName>
</protein>
<dbReference type="GO" id="GO:0098552">
    <property type="term" value="C:side of membrane"/>
    <property type="evidence" value="ECO:0007669"/>
    <property type="project" value="UniProtKB-KW"/>
</dbReference>
<evidence type="ECO:0000256" key="1">
    <source>
        <dbReference type="ARBA" id="ARBA00004141"/>
    </source>
</evidence>
<evidence type="ECO:0000313" key="19">
    <source>
        <dbReference type="Proteomes" id="UP000193689"/>
    </source>
</evidence>
<feature type="disulfide bond" evidence="14">
    <location>
        <begin position="47"/>
        <end position="54"/>
    </location>
</feature>
<dbReference type="AlphaFoldDB" id="A0A1Y2EG17"/>
<feature type="transmembrane region" description="Helical" evidence="15">
    <location>
        <begin position="177"/>
        <end position="200"/>
    </location>
</feature>
<keyword evidence="7 15" id="KW-0812">Transmembrane</keyword>
<gene>
    <name evidence="18" type="ORF">BCR38DRAFT_422325</name>
</gene>
<proteinExistence type="inferred from homology"/>
<dbReference type="InterPro" id="IPR052337">
    <property type="entry name" value="SAT4-like"/>
</dbReference>
<keyword evidence="14" id="KW-0479">Metal-binding</keyword>
<keyword evidence="11 14" id="KW-1015">Disulfide bond</keyword>
<keyword evidence="12" id="KW-0449">Lipoprotein</keyword>
<evidence type="ECO:0000256" key="14">
    <source>
        <dbReference type="PROSITE-ProRule" id="PRU01356"/>
    </source>
</evidence>
<dbReference type="PANTHER" id="PTHR33048:SF143">
    <property type="entry name" value="EXTRACELLULAR MEMBRANE PROTEIN CFEM DOMAIN-CONTAINING PROTEIN-RELATED"/>
    <property type="match status" value="1"/>
</dbReference>
<comment type="caution">
    <text evidence="18">The sequence shown here is derived from an EMBL/GenBank/DDBJ whole genome shotgun (WGS) entry which is preliminary data.</text>
</comment>
<evidence type="ECO:0000256" key="7">
    <source>
        <dbReference type="ARBA" id="ARBA00022692"/>
    </source>
</evidence>
<evidence type="ECO:0000256" key="15">
    <source>
        <dbReference type="SAM" id="Phobius"/>
    </source>
</evidence>
<evidence type="ECO:0000256" key="16">
    <source>
        <dbReference type="SAM" id="SignalP"/>
    </source>
</evidence>
<comment type="subcellular location">
    <subcellularLocation>
        <location evidence="2">Membrane</location>
        <topology evidence="2">Lipid-anchor</topology>
        <topology evidence="2">GPI-anchor</topology>
    </subcellularLocation>
    <subcellularLocation>
        <location evidence="1">Membrane</location>
        <topology evidence="1">Multi-pass membrane protein</topology>
    </subcellularLocation>
    <subcellularLocation>
        <location evidence="3">Secreted</location>
    </subcellularLocation>
</comment>
<dbReference type="InterPro" id="IPR008427">
    <property type="entry name" value="Extracellular_membr_CFEM_dom"/>
</dbReference>
<dbReference type="GO" id="GO:0046872">
    <property type="term" value="F:metal ion binding"/>
    <property type="evidence" value="ECO:0007669"/>
    <property type="project" value="UniProtKB-UniRule"/>
</dbReference>
<feature type="signal peptide" evidence="16">
    <location>
        <begin position="1"/>
        <end position="20"/>
    </location>
</feature>
<dbReference type="Proteomes" id="UP000193689">
    <property type="component" value="Unassembled WGS sequence"/>
</dbReference>
<evidence type="ECO:0000256" key="5">
    <source>
        <dbReference type="ARBA" id="ARBA00022525"/>
    </source>
</evidence>
<keyword evidence="5" id="KW-0964">Secreted</keyword>
<evidence type="ECO:0000256" key="6">
    <source>
        <dbReference type="ARBA" id="ARBA00022622"/>
    </source>
</evidence>
<dbReference type="STRING" id="1141098.A0A1Y2EG17"/>
<keyword evidence="14" id="KW-0349">Heme</keyword>
<keyword evidence="8 16" id="KW-0732">Signal</keyword>
<feature type="binding site" description="axial binding residue" evidence="14">
    <location>
        <position position="51"/>
    </location>
    <ligand>
        <name>heme</name>
        <dbReference type="ChEBI" id="CHEBI:30413"/>
    </ligand>
    <ligandPart>
        <name>Fe</name>
        <dbReference type="ChEBI" id="CHEBI:18248"/>
    </ligandPart>
</feature>
<feature type="disulfide bond" evidence="14">
    <location>
        <begin position="56"/>
        <end position="89"/>
    </location>
</feature>
<keyword evidence="9 15" id="KW-1133">Transmembrane helix</keyword>
<dbReference type="InterPro" id="IPR049326">
    <property type="entry name" value="Rhodopsin_dom_fungi"/>
</dbReference>
<feature type="disulfide bond" evidence="14">
    <location>
        <begin position="37"/>
        <end position="68"/>
    </location>
</feature>